<sequence length="208" mass="23196">MTSKPAAPGVSTAPAASQLPIFPLGNVLHPEGRMKLRIFEARYMDMIGECMRNDAAFGICLIDQGREVGEAATPHAVGVEAHIIDWDMTQPGVLHITVRGGRRFRIRSHQITQRQTVAAEVDWLMQETASVAPKFVSMQSLLRLIAADKGRDVIAEPHAFDEANWLAFRFAEILPIPPLARLKLLELDDADMRLTIIHQYLMEHGLIK</sequence>
<evidence type="ECO:0000313" key="3">
    <source>
        <dbReference type="Proteomes" id="UP001500547"/>
    </source>
</evidence>
<dbReference type="Pfam" id="PF02190">
    <property type="entry name" value="LON_substr_bdg"/>
    <property type="match status" value="1"/>
</dbReference>
<dbReference type="InterPro" id="IPR003111">
    <property type="entry name" value="Lon_prtase_N"/>
</dbReference>
<dbReference type="InterPro" id="IPR046336">
    <property type="entry name" value="Lon_prtase_N_sf"/>
</dbReference>
<comment type="caution">
    <text evidence="2">The sequence shown here is derived from an EMBL/GenBank/DDBJ whole genome shotgun (WGS) entry which is preliminary data.</text>
</comment>
<protein>
    <submittedName>
        <fullName evidence="2">LON peptidase substrate-binding domain-containing protein</fullName>
    </submittedName>
</protein>
<dbReference type="Gene3D" id="2.30.130.40">
    <property type="entry name" value="LON domain-like"/>
    <property type="match status" value="1"/>
</dbReference>
<feature type="domain" description="Lon N-terminal" evidence="1">
    <location>
        <begin position="19"/>
        <end position="205"/>
    </location>
</feature>
<dbReference type="PANTHER" id="PTHR46732:SF8">
    <property type="entry name" value="ATP-DEPENDENT PROTEASE LA (LON) DOMAIN PROTEIN"/>
    <property type="match status" value="1"/>
</dbReference>
<dbReference type="SMART" id="SM00464">
    <property type="entry name" value="LON"/>
    <property type="match status" value="1"/>
</dbReference>
<dbReference type="InterPro" id="IPR015947">
    <property type="entry name" value="PUA-like_sf"/>
</dbReference>
<dbReference type="EMBL" id="BAABLD010000008">
    <property type="protein sequence ID" value="GAA5165809.1"/>
    <property type="molecule type" value="Genomic_DNA"/>
</dbReference>
<evidence type="ECO:0000259" key="1">
    <source>
        <dbReference type="PROSITE" id="PS51787"/>
    </source>
</evidence>
<evidence type="ECO:0000313" key="2">
    <source>
        <dbReference type="EMBL" id="GAA5165809.1"/>
    </source>
</evidence>
<dbReference type="PANTHER" id="PTHR46732">
    <property type="entry name" value="ATP-DEPENDENT PROTEASE LA (LON) DOMAIN PROTEIN"/>
    <property type="match status" value="1"/>
</dbReference>
<dbReference type="RefSeq" id="WP_345532991.1">
    <property type="nucleotide sequence ID" value="NZ_BAABLD010000008.1"/>
</dbReference>
<reference evidence="3" key="1">
    <citation type="journal article" date="2019" name="Int. J. Syst. Evol. Microbiol.">
        <title>The Global Catalogue of Microorganisms (GCM) 10K type strain sequencing project: providing services to taxonomists for standard genome sequencing and annotation.</title>
        <authorList>
            <consortium name="The Broad Institute Genomics Platform"/>
            <consortium name="The Broad Institute Genome Sequencing Center for Infectious Disease"/>
            <person name="Wu L."/>
            <person name="Ma J."/>
        </authorList>
    </citation>
    <scope>NUCLEOTIDE SEQUENCE [LARGE SCALE GENOMIC DNA]</scope>
    <source>
        <strain evidence="3">JCM 18715</strain>
    </source>
</reference>
<proteinExistence type="predicted"/>
<organism evidence="2 3">
    <name type="scientific">Viridibacterium curvum</name>
    <dbReference type="NCBI Taxonomy" id="1101404"/>
    <lineage>
        <taxon>Bacteria</taxon>
        <taxon>Pseudomonadati</taxon>
        <taxon>Pseudomonadota</taxon>
        <taxon>Betaproteobacteria</taxon>
        <taxon>Rhodocyclales</taxon>
        <taxon>Rhodocyclaceae</taxon>
        <taxon>Viridibacterium</taxon>
    </lineage>
</organism>
<name>A0ABP9QQJ6_9RHOO</name>
<dbReference type="Gene3D" id="1.10.4060.10">
    <property type="entry name" value="BPP1347 like domain"/>
    <property type="match status" value="1"/>
</dbReference>
<dbReference type="Proteomes" id="UP001500547">
    <property type="component" value="Unassembled WGS sequence"/>
</dbReference>
<gene>
    <name evidence="2" type="ORF">GCM10025770_21920</name>
</gene>
<dbReference type="SUPFAM" id="SSF88697">
    <property type="entry name" value="PUA domain-like"/>
    <property type="match status" value="1"/>
</dbReference>
<keyword evidence="3" id="KW-1185">Reference proteome</keyword>
<dbReference type="PROSITE" id="PS51787">
    <property type="entry name" value="LON_N"/>
    <property type="match status" value="1"/>
</dbReference>
<accession>A0ABP9QQJ6</accession>